<dbReference type="Pfam" id="PF01687">
    <property type="entry name" value="Flavokinase"/>
    <property type="match status" value="1"/>
</dbReference>
<dbReference type="CDD" id="cd02064">
    <property type="entry name" value="FAD_synthetase_N"/>
    <property type="match status" value="1"/>
</dbReference>
<dbReference type="Gene3D" id="2.40.30.30">
    <property type="entry name" value="Riboflavin kinase-like"/>
    <property type="match status" value="1"/>
</dbReference>
<evidence type="ECO:0000313" key="18">
    <source>
        <dbReference type="Proteomes" id="UP000662904"/>
    </source>
</evidence>
<dbReference type="InterPro" id="IPR015864">
    <property type="entry name" value="FAD_synthase"/>
</dbReference>
<dbReference type="GO" id="GO:0005524">
    <property type="term" value="F:ATP binding"/>
    <property type="evidence" value="ECO:0007669"/>
    <property type="project" value="UniProtKB-UniRule"/>
</dbReference>
<evidence type="ECO:0000256" key="15">
    <source>
        <dbReference type="PIRNR" id="PIRNR004491"/>
    </source>
</evidence>
<keyword evidence="18" id="KW-1185">Reference proteome</keyword>
<evidence type="ECO:0000256" key="2">
    <source>
        <dbReference type="ARBA" id="ARBA00004726"/>
    </source>
</evidence>
<keyword evidence="4 15" id="KW-0285">Flavoprotein</keyword>
<feature type="domain" description="Riboflavin kinase" evidence="16">
    <location>
        <begin position="182"/>
        <end position="306"/>
    </location>
</feature>
<evidence type="ECO:0000256" key="8">
    <source>
        <dbReference type="ARBA" id="ARBA00022741"/>
    </source>
</evidence>
<dbReference type="PANTHER" id="PTHR22749">
    <property type="entry name" value="RIBOFLAVIN KINASE/FMN ADENYLYLTRANSFERASE"/>
    <property type="match status" value="1"/>
</dbReference>
<comment type="catalytic activity">
    <reaction evidence="14 15">
        <text>FMN + ATP + H(+) = FAD + diphosphate</text>
        <dbReference type="Rhea" id="RHEA:17237"/>
        <dbReference type="ChEBI" id="CHEBI:15378"/>
        <dbReference type="ChEBI" id="CHEBI:30616"/>
        <dbReference type="ChEBI" id="CHEBI:33019"/>
        <dbReference type="ChEBI" id="CHEBI:57692"/>
        <dbReference type="ChEBI" id="CHEBI:58210"/>
        <dbReference type="EC" id="2.7.7.2"/>
    </reaction>
</comment>
<dbReference type="GO" id="GO:0009231">
    <property type="term" value="P:riboflavin biosynthetic process"/>
    <property type="evidence" value="ECO:0007669"/>
    <property type="project" value="InterPro"/>
</dbReference>
<keyword evidence="9 15" id="KW-0418">Kinase</keyword>
<evidence type="ECO:0000313" key="17">
    <source>
        <dbReference type="EMBL" id="QSQ09940.1"/>
    </source>
</evidence>
<dbReference type="FunFam" id="3.40.50.620:FF:000021">
    <property type="entry name" value="Riboflavin biosynthesis protein"/>
    <property type="match status" value="1"/>
</dbReference>
<dbReference type="NCBIfam" id="NF004160">
    <property type="entry name" value="PRK05627.1-3"/>
    <property type="match status" value="1"/>
</dbReference>
<keyword evidence="8 15" id="KW-0547">Nucleotide-binding</keyword>
<organism evidence="17 18">
    <name type="scientific">Koleobacter methoxysyntrophicus</name>
    <dbReference type="NCBI Taxonomy" id="2751313"/>
    <lineage>
        <taxon>Bacteria</taxon>
        <taxon>Bacillati</taxon>
        <taxon>Bacillota</taxon>
        <taxon>Clostridia</taxon>
        <taxon>Koleobacterales</taxon>
        <taxon>Koleobacteraceae</taxon>
        <taxon>Koleobacter</taxon>
    </lineage>
</organism>
<dbReference type="NCBIfam" id="NF004162">
    <property type="entry name" value="PRK05627.1-5"/>
    <property type="match status" value="1"/>
</dbReference>
<dbReference type="SUPFAM" id="SSF82114">
    <property type="entry name" value="Riboflavin kinase-like"/>
    <property type="match status" value="1"/>
</dbReference>
<dbReference type="InterPro" id="IPR002606">
    <property type="entry name" value="Riboflavin_kinase_bac"/>
</dbReference>
<evidence type="ECO:0000256" key="7">
    <source>
        <dbReference type="ARBA" id="ARBA00022695"/>
    </source>
</evidence>
<comment type="function">
    <text evidence="1">Catalyzes the phosphorylation of riboflavin to FMN followed by the adenylation of FMN to FAD.</text>
</comment>
<sequence>MKVINDLKDFTAGGFSSIALGNFDGIHLGHQKLLKRLIESTERYSTKSVVFTFEPHPSQVLNGNDSPFLLTPLEDKIELISKYGVEYLVLMPFTDSFSKMSPEGFVKEILVDKMNVKYIVVGFNYKFGNMASGSVDDLSRLSHMYNFTVEIVPPITHQKRVISSSYIRELLQIGDVKKVAECLGRPYKIKGEVIHGDGRGKTIGVPTANLKLNHLIALPVNGVYIVEAILKGERYMGVVNIGSKPTFNKWNPSIELHIVDYSGDIYNEIIEVYFMDRIRSIKKFRDSTELVNQIKQDIIVCRKFTGKDTGIV</sequence>
<reference evidence="17" key="1">
    <citation type="submission" date="2020-07" db="EMBL/GenBank/DDBJ databases">
        <title>Koleobacter methoxysyntrophicus gen. nov., sp. nov., a novel anaerobic bacterium isolated from deep subsurface oil field and proposal of Koleobacterales ord. nov. in the phylum Firmicutes.</title>
        <authorList>
            <person name="Sakamoto S."/>
            <person name="Tamaki H."/>
        </authorList>
    </citation>
    <scope>NUCLEOTIDE SEQUENCE</scope>
    <source>
        <strain evidence="17">NRmbB1</strain>
    </source>
</reference>
<dbReference type="PIRSF" id="PIRSF004491">
    <property type="entry name" value="FAD_Synth"/>
    <property type="match status" value="1"/>
</dbReference>
<dbReference type="Pfam" id="PF06574">
    <property type="entry name" value="FAD_syn"/>
    <property type="match status" value="1"/>
</dbReference>
<dbReference type="Gene3D" id="3.40.50.620">
    <property type="entry name" value="HUPs"/>
    <property type="match status" value="1"/>
</dbReference>
<evidence type="ECO:0000256" key="10">
    <source>
        <dbReference type="ARBA" id="ARBA00022827"/>
    </source>
</evidence>
<dbReference type="RefSeq" id="WP_206707271.1">
    <property type="nucleotide sequence ID" value="NZ_CP059066.1"/>
</dbReference>
<evidence type="ECO:0000256" key="4">
    <source>
        <dbReference type="ARBA" id="ARBA00022630"/>
    </source>
</evidence>
<evidence type="ECO:0000256" key="14">
    <source>
        <dbReference type="ARBA" id="ARBA00049494"/>
    </source>
</evidence>
<keyword evidence="6 15" id="KW-0808">Transferase</keyword>
<evidence type="ECO:0000256" key="13">
    <source>
        <dbReference type="ARBA" id="ARBA00047880"/>
    </source>
</evidence>
<dbReference type="PANTHER" id="PTHR22749:SF6">
    <property type="entry name" value="RIBOFLAVIN KINASE"/>
    <property type="match status" value="1"/>
</dbReference>
<dbReference type="EC" id="2.7.7.2" evidence="15"/>
<dbReference type="NCBIfam" id="TIGR00083">
    <property type="entry name" value="ribF"/>
    <property type="match status" value="1"/>
</dbReference>
<dbReference type="GO" id="GO:0009398">
    <property type="term" value="P:FMN biosynthetic process"/>
    <property type="evidence" value="ECO:0007669"/>
    <property type="project" value="UniProtKB-UniRule"/>
</dbReference>
<evidence type="ECO:0000256" key="6">
    <source>
        <dbReference type="ARBA" id="ARBA00022679"/>
    </source>
</evidence>
<dbReference type="InterPro" id="IPR023465">
    <property type="entry name" value="Riboflavin_kinase_dom_sf"/>
</dbReference>
<dbReference type="GO" id="GO:0008531">
    <property type="term" value="F:riboflavin kinase activity"/>
    <property type="evidence" value="ECO:0007669"/>
    <property type="project" value="UniProtKB-UniRule"/>
</dbReference>
<keyword evidence="7 15" id="KW-0548">Nucleotidyltransferase</keyword>
<comment type="pathway">
    <text evidence="2 15">Cofactor biosynthesis; FAD biosynthesis; FAD from FMN: step 1/1.</text>
</comment>
<dbReference type="EC" id="2.7.1.26" evidence="15"/>
<protein>
    <recommendedName>
        <fullName evidence="15">Riboflavin biosynthesis protein</fullName>
    </recommendedName>
    <domain>
        <recommendedName>
            <fullName evidence="15">Riboflavin kinase</fullName>
            <ecNumber evidence="15">2.7.1.26</ecNumber>
        </recommendedName>
        <alternativeName>
            <fullName evidence="15">Flavokinase</fullName>
        </alternativeName>
    </domain>
    <domain>
        <recommendedName>
            <fullName evidence="15">FMN adenylyltransferase</fullName>
            <ecNumber evidence="15">2.7.7.2</ecNumber>
        </recommendedName>
        <alternativeName>
            <fullName evidence="15">FAD pyrophosphorylase</fullName>
        </alternativeName>
        <alternativeName>
            <fullName evidence="15">FAD synthase</fullName>
        </alternativeName>
    </domain>
</protein>
<evidence type="ECO:0000256" key="12">
    <source>
        <dbReference type="ARBA" id="ARBA00023268"/>
    </source>
</evidence>
<name>A0A8A0RQU9_9FIRM</name>
<evidence type="ECO:0000256" key="1">
    <source>
        <dbReference type="ARBA" id="ARBA00002121"/>
    </source>
</evidence>
<evidence type="ECO:0000256" key="5">
    <source>
        <dbReference type="ARBA" id="ARBA00022643"/>
    </source>
</evidence>
<evidence type="ECO:0000256" key="3">
    <source>
        <dbReference type="ARBA" id="ARBA00005201"/>
    </source>
</evidence>
<comment type="similarity">
    <text evidence="15">Belongs to the ribF family.</text>
</comment>
<keyword evidence="10 15" id="KW-0274">FAD</keyword>
<dbReference type="InterPro" id="IPR014729">
    <property type="entry name" value="Rossmann-like_a/b/a_fold"/>
</dbReference>
<dbReference type="SUPFAM" id="SSF52374">
    <property type="entry name" value="Nucleotidylyl transferase"/>
    <property type="match status" value="1"/>
</dbReference>
<dbReference type="GO" id="GO:0006747">
    <property type="term" value="P:FAD biosynthetic process"/>
    <property type="evidence" value="ECO:0007669"/>
    <property type="project" value="UniProtKB-UniRule"/>
</dbReference>
<keyword evidence="11 15" id="KW-0067">ATP-binding</keyword>
<comment type="pathway">
    <text evidence="3 15">Cofactor biosynthesis; FMN biosynthesis; FMN from riboflavin (ATP route): step 1/1.</text>
</comment>
<evidence type="ECO:0000256" key="11">
    <source>
        <dbReference type="ARBA" id="ARBA00022840"/>
    </source>
</evidence>
<dbReference type="FunFam" id="2.40.30.30:FF:000003">
    <property type="entry name" value="Riboflavin biosynthesis protein"/>
    <property type="match status" value="1"/>
</dbReference>
<dbReference type="KEGG" id="kme:H0A61_02321"/>
<dbReference type="InterPro" id="IPR023468">
    <property type="entry name" value="Riboflavin_kinase"/>
</dbReference>
<dbReference type="Proteomes" id="UP000662904">
    <property type="component" value="Chromosome"/>
</dbReference>
<proteinExistence type="inferred from homology"/>
<keyword evidence="12" id="KW-0511">Multifunctional enzyme</keyword>
<dbReference type="EMBL" id="CP059066">
    <property type="protein sequence ID" value="QSQ09940.1"/>
    <property type="molecule type" value="Genomic_DNA"/>
</dbReference>
<accession>A0A8A0RQU9</accession>
<dbReference type="AlphaFoldDB" id="A0A8A0RQU9"/>
<comment type="catalytic activity">
    <reaction evidence="13 15">
        <text>riboflavin + ATP = FMN + ADP + H(+)</text>
        <dbReference type="Rhea" id="RHEA:14357"/>
        <dbReference type="ChEBI" id="CHEBI:15378"/>
        <dbReference type="ChEBI" id="CHEBI:30616"/>
        <dbReference type="ChEBI" id="CHEBI:57986"/>
        <dbReference type="ChEBI" id="CHEBI:58210"/>
        <dbReference type="ChEBI" id="CHEBI:456216"/>
        <dbReference type="EC" id="2.7.1.26"/>
    </reaction>
</comment>
<evidence type="ECO:0000256" key="9">
    <source>
        <dbReference type="ARBA" id="ARBA00022777"/>
    </source>
</evidence>
<dbReference type="UniPathway" id="UPA00277">
    <property type="reaction ID" value="UER00407"/>
</dbReference>
<dbReference type="InterPro" id="IPR015865">
    <property type="entry name" value="Riboflavin_kinase_bac/euk"/>
</dbReference>
<gene>
    <name evidence="17" type="primary">ribF</name>
    <name evidence="17" type="ORF">H0A61_02321</name>
</gene>
<dbReference type="SMART" id="SM00904">
    <property type="entry name" value="Flavokinase"/>
    <property type="match status" value="1"/>
</dbReference>
<keyword evidence="5 15" id="KW-0288">FMN</keyword>
<dbReference type="UniPathway" id="UPA00276">
    <property type="reaction ID" value="UER00406"/>
</dbReference>
<dbReference type="GO" id="GO:0003919">
    <property type="term" value="F:FMN adenylyltransferase activity"/>
    <property type="evidence" value="ECO:0007669"/>
    <property type="project" value="UniProtKB-UniRule"/>
</dbReference>
<evidence type="ECO:0000259" key="16">
    <source>
        <dbReference type="SMART" id="SM00904"/>
    </source>
</evidence>